<protein>
    <submittedName>
        <fullName evidence="2">Saccharopine dehydrogenase</fullName>
    </submittedName>
</protein>
<evidence type="ECO:0000313" key="3">
    <source>
        <dbReference type="Proteomes" id="UP000282674"/>
    </source>
</evidence>
<dbReference type="RefSeq" id="WP_122199795.1">
    <property type="nucleotide sequence ID" value="NZ_JBHSKC010000028.1"/>
</dbReference>
<dbReference type="Pfam" id="PF13460">
    <property type="entry name" value="NAD_binding_10"/>
    <property type="match status" value="1"/>
</dbReference>
<organism evidence="2 3">
    <name type="scientific">Actinomadura harenae</name>
    <dbReference type="NCBI Taxonomy" id="2483351"/>
    <lineage>
        <taxon>Bacteria</taxon>
        <taxon>Bacillati</taxon>
        <taxon>Actinomycetota</taxon>
        <taxon>Actinomycetes</taxon>
        <taxon>Streptosporangiales</taxon>
        <taxon>Thermomonosporaceae</taxon>
        <taxon>Actinomadura</taxon>
    </lineage>
</organism>
<name>A0A3M2LB09_9ACTN</name>
<sequence>MNELLENSRTVAVYGAYGHTGRFVVAELLERGFVPVLVGRDAAKLGDLAVAHPGLAARLAAADDPAALDLALFGADAVINAAGPFADTAAPLIEAALRAGIPYVDVAAEIEANLDTFAHFADRAREAGTVVLPAMAFFGGFGDLLATAAMDDWTEADEIHVAYGLDSWHPTAGTRAAGKVSHQRRDGRRLRYTGGRLERHDDEPQTRKWSFPEPTGGHEVIGVYMADIVTVPSHLAVPEVRTYMSVKAAADVASPDTPAPVPASEDGRSAQRYVVDVVVVSGSEERRATVSGRDIYAVSAPLAVEAVDRILTGRTRATGVASAGALFDARDFLAALSPVVTVHHYAESSR</sequence>
<evidence type="ECO:0000259" key="1">
    <source>
        <dbReference type="Pfam" id="PF13460"/>
    </source>
</evidence>
<dbReference type="SUPFAM" id="SSF51735">
    <property type="entry name" value="NAD(P)-binding Rossmann-fold domains"/>
    <property type="match status" value="1"/>
</dbReference>
<dbReference type="EMBL" id="RFFG01000166">
    <property type="protein sequence ID" value="RMI34604.1"/>
    <property type="molecule type" value="Genomic_DNA"/>
</dbReference>
<dbReference type="OrthoDB" id="4420885at2"/>
<comment type="caution">
    <text evidence="2">The sequence shown here is derived from an EMBL/GenBank/DDBJ whole genome shotgun (WGS) entry which is preliminary data.</text>
</comment>
<accession>A0A3M2LB09</accession>
<dbReference type="Gene3D" id="3.40.50.720">
    <property type="entry name" value="NAD(P)-binding Rossmann-like Domain"/>
    <property type="match status" value="1"/>
</dbReference>
<keyword evidence="3" id="KW-1185">Reference proteome</keyword>
<proteinExistence type="predicted"/>
<dbReference type="Proteomes" id="UP000282674">
    <property type="component" value="Unassembled WGS sequence"/>
</dbReference>
<evidence type="ECO:0000313" key="2">
    <source>
        <dbReference type="EMBL" id="RMI34604.1"/>
    </source>
</evidence>
<gene>
    <name evidence="2" type="ORF">EBO15_40710</name>
</gene>
<feature type="domain" description="NAD(P)-binding" evidence="1">
    <location>
        <begin position="15"/>
        <end position="102"/>
    </location>
</feature>
<dbReference type="InterPro" id="IPR036291">
    <property type="entry name" value="NAD(P)-bd_dom_sf"/>
</dbReference>
<dbReference type="InterPro" id="IPR016040">
    <property type="entry name" value="NAD(P)-bd_dom"/>
</dbReference>
<reference evidence="2 3" key="1">
    <citation type="submission" date="2018-10" db="EMBL/GenBank/DDBJ databases">
        <title>Isolation from soil.</title>
        <authorList>
            <person name="Hu J."/>
        </authorList>
    </citation>
    <scope>NUCLEOTIDE SEQUENCE [LARGE SCALE GENOMIC DNA]</scope>
    <source>
        <strain evidence="2 3">NEAU-Ht49</strain>
    </source>
</reference>
<dbReference type="AlphaFoldDB" id="A0A3M2LB09"/>
<dbReference type="PANTHER" id="PTHR43781">
    <property type="entry name" value="SACCHAROPINE DEHYDROGENASE"/>
    <property type="match status" value="1"/>
</dbReference>
<dbReference type="PANTHER" id="PTHR43781:SF1">
    <property type="entry name" value="SACCHAROPINE DEHYDROGENASE"/>
    <property type="match status" value="1"/>
</dbReference>